<dbReference type="EMBL" id="MBDS01000014">
    <property type="protein sequence ID" value="OPB89080.1"/>
    <property type="molecule type" value="Genomic_DNA"/>
</dbReference>
<feature type="domain" description="Beta-lactamase-related" evidence="2">
    <location>
        <begin position="63"/>
        <end position="394"/>
    </location>
</feature>
<keyword evidence="1" id="KW-0812">Transmembrane</keyword>
<keyword evidence="4" id="KW-1185">Reference proteome</keyword>
<evidence type="ECO:0000256" key="1">
    <source>
        <dbReference type="SAM" id="Phobius"/>
    </source>
</evidence>
<accession>A0ABX3N928</accession>
<dbReference type="Proteomes" id="UP000190016">
    <property type="component" value="Unassembled WGS sequence"/>
</dbReference>
<dbReference type="PANTHER" id="PTHR46825:SF9">
    <property type="entry name" value="BETA-LACTAMASE-RELATED DOMAIN-CONTAINING PROTEIN"/>
    <property type="match status" value="1"/>
</dbReference>
<evidence type="ECO:0000313" key="4">
    <source>
        <dbReference type="Proteomes" id="UP000190016"/>
    </source>
</evidence>
<sequence>MIQFLNKQPQIKQLENPFNLKNYTMKNSFYLLITILIMMSCSTSNNIMTSKKNYNFLTDSLKIDQQLEKYNLPGFSLVVFENYKIVYSNQFGLKSVNSKEKINENTAFSTASISKPITALLCHILEEKGLINLSDPIDKYLKRWHLPKSKFTENNSPTWKQFFNHTAGTSQGGFADYYEGDTIPTIKQSLLGQIPRYDKEIEFLFTPGTSFEYSGGGYVIVQMALEDTLNKSIAELAQEYIFSPLGMRNTTMIQPNEKGFLSNVALVHDKDGKVIRTGLPITPQVGPSGMWSTPTDLAKLSIEIQNALRNKNNKVISHSVAKKVTEVTALKNAVGGWSYGWQKSFGYSNYDWFSCNGSNTGVGGNVLASMTDGNGMVYLANGEKPNRFPVMNHTRTKVLTLMDWNKTMNEDIQEIPLSLKKQLIGTYDDFLYGQGMETKIVEKNNRLYVESQLLDFFKGKNDNELLYLKNGLFKVVDYPNLLKLDFSDGKLNSVTLKRDTLQTKILAGNKDKQ</sequence>
<protein>
    <recommendedName>
        <fullName evidence="2">Beta-lactamase-related domain-containing protein</fullName>
    </recommendedName>
</protein>
<keyword evidence="1" id="KW-1133">Transmembrane helix</keyword>
<evidence type="ECO:0000259" key="2">
    <source>
        <dbReference type="Pfam" id="PF00144"/>
    </source>
</evidence>
<dbReference type="InterPro" id="IPR012338">
    <property type="entry name" value="Beta-lactam/transpept-like"/>
</dbReference>
<keyword evidence="1" id="KW-0472">Membrane</keyword>
<organism evidence="3 4">
    <name type="scientific">Elizabethkingia ursingii</name>
    <dbReference type="NCBI Taxonomy" id="1756150"/>
    <lineage>
        <taxon>Bacteria</taxon>
        <taxon>Pseudomonadati</taxon>
        <taxon>Bacteroidota</taxon>
        <taxon>Flavobacteriia</taxon>
        <taxon>Flavobacteriales</taxon>
        <taxon>Weeksellaceae</taxon>
        <taxon>Elizabethkingia</taxon>
    </lineage>
</organism>
<name>A0ABX3N928_9FLAO</name>
<dbReference type="InterPro" id="IPR001466">
    <property type="entry name" value="Beta-lactam-related"/>
</dbReference>
<proteinExistence type="predicted"/>
<reference evidence="3 4" key="1">
    <citation type="submission" date="2016-07" db="EMBL/GenBank/DDBJ databases">
        <title>Revisiting the Taxonomy of the Elizabethkingia Genus based on Whole-Genome Sequencing, Optical Mapping, and MALDI-TOF.</title>
        <authorList>
            <person name="Nicholson A.C."/>
        </authorList>
    </citation>
    <scope>NUCLEOTIDE SEQUENCE [LARGE SCALE GENOMIC DNA]</scope>
    <source>
        <strain evidence="3 4">C1558</strain>
    </source>
</reference>
<feature type="transmembrane region" description="Helical" evidence="1">
    <location>
        <begin position="29"/>
        <end position="48"/>
    </location>
</feature>
<dbReference type="PANTHER" id="PTHR46825">
    <property type="entry name" value="D-ALANYL-D-ALANINE-CARBOXYPEPTIDASE/ENDOPEPTIDASE AMPH"/>
    <property type="match status" value="1"/>
</dbReference>
<gene>
    <name evidence="3" type="ORF">BB021_06895</name>
</gene>
<dbReference type="Pfam" id="PF00144">
    <property type="entry name" value="Beta-lactamase"/>
    <property type="match status" value="1"/>
</dbReference>
<dbReference type="Gene3D" id="3.40.710.10">
    <property type="entry name" value="DD-peptidase/beta-lactamase superfamily"/>
    <property type="match status" value="1"/>
</dbReference>
<evidence type="ECO:0000313" key="3">
    <source>
        <dbReference type="EMBL" id="OPB89080.1"/>
    </source>
</evidence>
<dbReference type="SUPFAM" id="SSF56601">
    <property type="entry name" value="beta-lactamase/transpeptidase-like"/>
    <property type="match status" value="1"/>
</dbReference>
<comment type="caution">
    <text evidence="3">The sequence shown here is derived from an EMBL/GenBank/DDBJ whole genome shotgun (WGS) entry which is preliminary data.</text>
</comment>
<dbReference type="InterPro" id="IPR050491">
    <property type="entry name" value="AmpC-like"/>
</dbReference>